<evidence type="ECO:0000256" key="1">
    <source>
        <dbReference type="SAM" id="MobiDB-lite"/>
    </source>
</evidence>
<dbReference type="AlphaFoldDB" id="A0A6J7RPL3"/>
<sequence>MSDSGLCPSCNEFIGSDVGSSCPNCGSNFGSAAAFDPDSDDELDDDDLGDDDSDDDDDL</sequence>
<proteinExistence type="predicted"/>
<dbReference type="EMBL" id="CAFBPS010000063">
    <property type="protein sequence ID" value="CAB5030644.1"/>
    <property type="molecule type" value="Genomic_DNA"/>
</dbReference>
<protein>
    <submittedName>
        <fullName evidence="2">Unannotated protein</fullName>
    </submittedName>
</protein>
<evidence type="ECO:0000313" key="2">
    <source>
        <dbReference type="EMBL" id="CAB5030644.1"/>
    </source>
</evidence>
<organism evidence="2">
    <name type="scientific">freshwater metagenome</name>
    <dbReference type="NCBI Taxonomy" id="449393"/>
    <lineage>
        <taxon>unclassified sequences</taxon>
        <taxon>metagenomes</taxon>
        <taxon>ecological metagenomes</taxon>
    </lineage>
</organism>
<name>A0A6J7RPL3_9ZZZZ</name>
<reference evidence="2" key="1">
    <citation type="submission" date="2020-05" db="EMBL/GenBank/DDBJ databases">
        <authorList>
            <person name="Chiriac C."/>
            <person name="Salcher M."/>
            <person name="Ghai R."/>
            <person name="Kavagutti S V."/>
        </authorList>
    </citation>
    <scope>NUCLEOTIDE SEQUENCE</scope>
</reference>
<gene>
    <name evidence="2" type="ORF">UFOPK4134_00941</name>
</gene>
<accession>A0A6J7RPL3</accession>
<feature type="region of interest" description="Disordered" evidence="1">
    <location>
        <begin position="31"/>
        <end position="59"/>
    </location>
</feature>
<feature type="compositionally biased region" description="Acidic residues" evidence="1">
    <location>
        <begin position="37"/>
        <end position="59"/>
    </location>
</feature>